<sequence>MIAVAILLILIAAFYLFVVAFLADFWLAFFKRDSQLSRSEKRSGLVIITIAAMLWIFVIPFAYLELLAKRKKLKRDREITSYFSDPRSGFFK</sequence>
<evidence type="ECO:0000313" key="2">
    <source>
        <dbReference type="EMBL" id="PSB15602.1"/>
    </source>
</evidence>
<evidence type="ECO:0000256" key="1">
    <source>
        <dbReference type="SAM" id="Phobius"/>
    </source>
</evidence>
<keyword evidence="3" id="KW-1185">Reference proteome</keyword>
<name>A0A2T1D510_9CYAN</name>
<organism evidence="2 3">
    <name type="scientific">Phormidesmis priestleyi ULC007</name>
    <dbReference type="NCBI Taxonomy" id="1920490"/>
    <lineage>
        <taxon>Bacteria</taxon>
        <taxon>Bacillati</taxon>
        <taxon>Cyanobacteriota</taxon>
        <taxon>Cyanophyceae</taxon>
        <taxon>Leptolyngbyales</taxon>
        <taxon>Leptolyngbyaceae</taxon>
        <taxon>Phormidesmis</taxon>
    </lineage>
</organism>
<protein>
    <submittedName>
        <fullName evidence="2">Uncharacterized protein</fullName>
    </submittedName>
</protein>
<dbReference type="Proteomes" id="UP000238634">
    <property type="component" value="Unassembled WGS sequence"/>
</dbReference>
<comment type="caution">
    <text evidence="2">The sequence shown here is derived from an EMBL/GenBank/DDBJ whole genome shotgun (WGS) entry which is preliminary data.</text>
</comment>
<dbReference type="STRING" id="1920490.GCA_001895925_02876"/>
<keyword evidence="1" id="KW-1133">Transmembrane helix</keyword>
<proteinExistence type="predicted"/>
<evidence type="ECO:0000313" key="3">
    <source>
        <dbReference type="Proteomes" id="UP000238634"/>
    </source>
</evidence>
<feature type="transmembrane region" description="Helical" evidence="1">
    <location>
        <begin position="44"/>
        <end position="67"/>
    </location>
</feature>
<reference evidence="2 3" key="2">
    <citation type="submission" date="2018-03" db="EMBL/GenBank/DDBJ databases">
        <title>The ancient ancestry and fast evolution of plastids.</title>
        <authorList>
            <person name="Moore K.R."/>
            <person name="Magnabosco C."/>
            <person name="Momper L."/>
            <person name="Gold D.A."/>
            <person name="Bosak T."/>
            <person name="Fournier G.P."/>
        </authorList>
    </citation>
    <scope>NUCLEOTIDE SEQUENCE [LARGE SCALE GENOMIC DNA]</scope>
    <source>
        <strain evidence="2 3">ULC007</strain>
    </source>
</reference>
<keyword evidence="1" id="KW-0812">Transmembrane</keyword>
<dbReference type="AlphaFoldDB" id="A0A2T1D510"/>
<feature type="transmembrane region" description="Helical" evidence="1">
    <location>
        <begin position="7"/>
        <end position="29"/>
    </location>
</feature>
<gene>
    <name evidence="2" type="ORF">C7B65_24020</name>
</gene>
<keyword evidence="1" id="KW-0472">Membrane</keyword>
<reference evidence="2 3" key="1">
    <citation type="submission" date="2018-02" db="EMBL/GenBank/DDBJ databases">
        <authorList>
            <person name="Cohen D.B."/>
            <person name="Kent A.D."/>
        </authorList>
    </citation>
    <scope>NUCLEOTIDE SEQUENCE [LARGE SCALE GENOMIC DNA]</scope>
    <source>
        <strain evidence="2 3">ULC007</strain>
    </source>
</reference>
<dbReference type="EMBL" id="PVWG01000057">
    <property type="protein sequence ID" value="PSB15602.1"/>
    <property type="molecule type" value="Genomic_DNA"/>
</dbReference>
<accession>A0A2T1D510</accession>